<sequence length="249" mass="29052">MSMNSKNINSLYDSIDKDRLPKHVAIIMDGNGRWAKNRFLPRTAGHREGVERVKEIVEVSGNLGIEFLTLFAFSTENWTRPKEEINVLMKLLVEYLRKELNTLHDNNVKINILGNLEKLPQLPREEVYYAINKTRNNNKMVLNIALNYGGRSEIIKAIQSLIKDVQDAHVAIEDIDENIFSNYLFTSNQPDPDLLIRPSGEKRISNFLLYQIAYTEFVFTDVYWPEFTKEEFYKSIIEFQSRKRRFGGV</sequence>
<dbReference type="Pfam" id="PF01255">
    <property type="entry name" value="Prenyltransf"/>
    <property type="match status" value="1"/>
</dbReference>
<comment type="subunit">
    <text evidence="2">Homodimer.</text>
</comment>
<dbReference type="EC" id="2.5.1.-" evidence="2"/>
<dbReference type="PANTHER" id="PTHR10291">
    <property type="entry name" value="DEHYDRODOLICHYL DIPHOSPHATE SYNTHASE FAMILY MEMBER"/>
    <property type="match status" value="1"/>
</dbReference>
<dbReference type="Proteomes" id="UP000198625">
    <property type="component" value="Unassembled WGS sequence"/>
</dbReference>
<feature type="active site" evidence="2">
    <location>
        <position position="29"/>
    </location>
</feature>
<dbReference type="Gene3D" id="3.40.1180.10">
    <property type="entry name" value="Decaprenyl diphosphate synthase-like"/>
    <property type="match status" value="1"/>
</dbReference>
<feature type="binding site" evidence="2">
    <location>
        <position position="29"/>
    </location>
    <ligand>
        <name>Mg(2+)</name>
        <dbReference type="ChEBI" id="CHEBI:18420"/>
    </ligand>
</feature>
<dbReference type="EMBL" id="FNQE01000009">
    <property type="protein sequence ID" value="SDY84245.1"/>
    <property type="molecule type" value="Genomic_DNA"/>
</dbReference>
<dbReference type="AlphaFoldDB" id="A0A1H3N701"/>
<comment type="similarity">
    <text evidence="2">Belongs to the UPP synthase family.</text>
</comment>
<dbReference type="InterPro" id="IPR001441">
    <property type="entry name" value="UPP_synth-like"/>
</dbReference>
<protein>
    <recommendedName>
        <fullName evidence="2">Isoprenyl transferase</fullName>
        <ecNumber evidence="2">2.5.1.-</ecNumber>
    </recommendedName>
</protein>
<keyword evidence="2" id="KW-0479">Metal-binding</keyword>
<organism evidence="3 4">
    <name type="scientific">Proteiniborus ethanoligenes</name>
    <dbReference type="NCBI Taxonomy" id="415015"/>
    <lineage>
        <taxon>Bacteria</taxon>
        <taxon>Bacillati</taxon>
        <taxon>Bacillota</taxon>
        <taxon>Clostridia</taxon>
        <taxon>Eubacteriales</taxon>
        <taxon>Proteiniborus</taxon>
    </lineage>
</organism>
<evidence type="ECO:0000256" key="2">
    <source>
        <dbReference type="HAMAP-Rule" id="MF_01139"/>
    </source>
</evidence>
<dbReference type="NCBIfam" id="TIGR00055">
    <property type="entry name" value="uppS"/>
    <property type="match status" value="1"/>
</dbReference>
<dbReference type="GO" id="GO:0000287">
    <property type="term" value="F:magnesium ion binding"/>
    <property type="evidence" value="ECO:0007669"/>
    <property type="project" value="UniProtKB-UniRule"/>
</dbReference>
<feature type="binding site" evidence="2">
    <location>
        <position position="46"/>
    </location>
    <ligand>
        <name>substrate</name>
    </ligand>
</feature>
<evidence type="ECO:0000256" key="1">
    <source>
        <dbReference type="ARBA" id="ARBA00022679"/>
    </source>
</evidence>
<feature type="binding site" evidence="2">
    <location>
        <position position="78"/>
    </location>
    <ligand>
        <name>substrate</name>
    </ligand>
</feature>
<evidence type="ECO:0000313" key="4">
    <source>
        <dbReference type="Proteomes" id="UP000198625"/>
    </source>
</evidence>
<feature type="binding site" evidence="2">
    <location>
        <begin position="74"/>
        <end position="76"/>
    </location>
    <ligand>
        <name>substrate</name>
    </ligand>
</feature>
<dbReference type="RefSeq" id="WP_091728093.1">
    <property type="nucleotide sequence ID" value="NZ_FNQE01000009.1"/>
</dbReference>
<name>A0A1H3N701_9FIRM</name>
<feature type="binding site" evidence="2">
    <location>
        <position position="216"/>
    </location>
    <ligand>
        <name>Mg(2+)</name>
        <dbReference type="ChEBI" id="CHEBI:18420"/>
    </ligand>
</feature>
<dbReference type="GO" id="GO:0016094">
    <property type="term" value="P:polyprenol biosynthetic process"/>
    <property type="evidence" value="ECO:0007669"/>
    <property type="project" value="TreeGrafter"/>
</dbReference>
<gene>
    <name evidence="3" type="ORF">SAMN05660462_01022</name>
</gene>
<comment type="cofactor">
    <cofactor evidence="2">
        <name>Mg(2+)</name>
        <dbReference type="ChEBI" id="CHEBI:18420"/>
    </cofactor>
    <text evidence="2">Binds 2 magnesium ions per subunit.</text>
</comment>
<feature type="binding site" evidence="2">
    <location>
        <begin position="203"/>
        <end position="205"/>
    </location>
    <ligand>
        <name>substrate</name>
    </ligand>
</feature>
<feature type="binding site" evidence="2">
    <location>
        <position position="34"/>
    </location>
    <ligand>
        <name>substrate</name>
    </ligand>
</feature>
<accession>A0A1H3N701</accession>
<dbReference type="STRING" id="415015.SAMN05660462_01022"/>
<dbReference type="FunFam" id="3.40.1180.10:FF:000001">
    <property type="entry name" value="(2E,6E)-farnesyl-diphosphate-specific ditrans,polycis-undecaprenyl-diphosphate synthase"/>
    <property type="match status" value="1"/>
</dbReference>
<dbReference type="InterPro" id="IPR018520">
    <property type="entry name" value="UPP_synth-like_CS"/>
</dbReference>
<comment type="function">
    <text evidence="2">Catalyzes the condensation of isopentenyl diphosphate (IPP) with allylic pyrophosphates generating different type of terpenoids.</text>
</comment>
<dbReference type="SUPFAM" id="SSF64005">
    <property type="entry name" value="Undecaprenyl diphosphate synthase"/>
    <property type="match status" value="1"/>
</dbReference>
<proteinExistence type="inferred from homology"/>
<reference evidence="4" key="1">
    <citation type="submission" date="2016-10" db="EMBL/GenBank/DDBJ databases">
        <authorList>
            <person name="Varghese N."/>
            <person name="Submissions S."/>
        </authorList>
    </citation>
    <scope>NUCLEOTIDE SEQUENCE [LARGE SCALE GENOMIC DNA]</scope>
    <source>
        <strain evidence="4">DSM 21650</strain>
    </source>
</reference>
<feature type="binding site" evidence="2">
    <location>
        <begin position="30"/>
        <end position="33"/>
    </location>
    <ligand>
        <name>substrate</name>
    </ligand>
</feature>
<feature type="binding site" evidence="2">
    <location>
        <position position="197"/>
    </location>
    <ligand>
        <name>substrate</name>
    </ligand>
</feature>
<dbReference type="GO" id="GO:0045547">
    <property type="term" value="F:ditrans,polycis-polyprenyl diphosphate synthase [(2E,6E)-farnesyl diphosphate specific] activity"/>
    <property type="evidence" value="ECO:0007669"/>
    <property type="project" value="TreeGrafter"/>
</dbReference>
<keyword evidence="4" id="KW-1185">Reference proteome</keyword>
<feature type="binding site" evidence="2">
    <location>
        <position position="42"/>
    </location>
    <ligand>
        <name>substrate</name>
    </ligand>
</feature>
<dbReference type="InterPro" id="IPR036424">
    <property type="entry name" value="UPP_synth-like_sf"/>
</dbReference>
<dbReference type="OrthoDB" id="4191603at2"/>
<dbReference type="HAMAP" id="MF_01139">
    <property type="entry name" value="ISPT"/>
    <property type="match status" value="1"/>
</dbReference>
<dbReference type="NCBIfam" id="NF011405">
    <property type="entry name" value="PRK14830.1"/>
    <property type="match status" value="1"/>
</dbReference>
<keyword evidence="1 2" id="KW-0808">Transferase</keyword>
<keyword evidence="2" id="KW-0460">Magnesium</keyword>
<feature type="active site" description="Proton acceptor" evidence="2">
    <location>
        <position position="77"/>
    </location>
</feature>
<dbReference type="PANTHER" id="PTHR10291:SF0">
    <property type="entry name" value="DEHYDRODOLICHYL DIPHOSPHATE SYNTHASE 2"/>
    <property type="match status" value="1"/>
</dbReference>
<evidence type="ECO:0000313" key="3">
    <source>
        <dbReference type="EMBL" id="SDY84245.1"/>
    </source>
</evidence>
<feature type="binding site" evidence="2">
    <location>
        <position position="80"/>
    </location>
    <ligand>
        <name>substrate</name>
    </ligand>
</feature>
<dbReference type="CDD" id="cd00475">
    <property type="entry name" value="Cis_IPPS"/>
    <property type="match status" value="1"/>
</dbReference>
<dbReference type="PROSITE" id="PS01066">
    <property type="entry name" value="UPP_SYNTHASE"/>
    <property type="match status" value="1"/>
</dbReference>